<comment type="caution">
    <text evidence="3">The sequence shown here is derived from an EMBL/GenBank/DDBJ whole genome shotgun (WGS) entry which is preliminary data.</text>
</comment>
<dbReference type="Proteomes" id="UP000482578">
    <property type="component" value="Unassembled WGS sequence"/>
</dbReference>
<sequence>MTKTLTFAATHFTVAFGVAYLLTGSFAISGAMALAEPLTNTVTYHFHDKAWARLLARTPLRHVELAKTATFALCHFTVAFGLGWLLTGSVALAGLLALVEPLANTFAYFMHEKLWARRGGRGGALPA</sequence>
<reference evidence="3 4" key="1">
    <citation type="submission" date="2020-02" db="EMBL/GenBank/DDBJ databases">
        <authorList>
            <person name="Yang Z."/>
        </authorList>
    </citation>
    <scope>NUCLEOTIDE SEQUENCE [LARGE SCALE GENOMIC DNA]</scope>
    <source>
        <strain evidence="3 4">HX-7-9</strain>
    </source>
</reference>
<proteinExistence type="predicted"/>
<protein>
    <submittedName>
        <fullName evidence="3">DUF2061 domain-containing protein</fullName>
    </submittedName>
</protein>
<feature type="transmembrane region" description="Helical" evidence="1">
    <location>
        <begin position="12"/>
        <end position="35"/>
    </location>
</feature>
<keyword evidence="4" id="KW-1185">Reference proteome</keyword>
<keyword evidence="1" id="KW-0472">Membrane</keyword>
<keyword evidence="1" id="KW-1133">Transmembrane helix</keyword>
<keyword evidence="1" id="KW-0812">Transmembrane</keyword>
<feature type="domain" description="DUF2061" evidence="2">
    <location>
        <begin position="65"/>
        <end position="116"/>
    </location>
</feature>
<dbReference type="EMBL" id="JAAGAA010000001">
    <property type="protein sequence ID" value="NDV11220.1"/>
    <property type="molecule type" value="Genomic_DNA"/>
</dbReference>
<organism evidence="3 4">
    <name type="scientific">Crenobacter caeni</name>
    <dbReference type="NCBI Taxonomy" id="2705474"/>
    <lineage>
        <taxon>Bacteria</taxon>
        <taxon>Pseudomonadati</taxon>
        <taxon>Pseudomonadota</taxon>
        <taxon>Betaproteobacteria</taxon>
        <taxon>Neisseriales</taxon>
        <taxon>Neisseriaceae</taxon>
        <taxon>Crenobacter</taxon>
    </lineage>
</organism>
<accession>A0A6B2KM50</accession>
<evidence type="ECO:0000259" key="2">
    <source>
        <dbReference type="Pfam" id="PF09834"/>
    </source>
</evidence>
<dbReference type="InterPro" id="IPR018638">
    <property type="entry name" value="DUF2061_membrane"/>
</dbReference>
<feature type="domain" description="DUF2061" evidence="2">
    <location>
        <begin position="1"/>
        <end position="52"/>
    </location>
</feature>
<dbReference type="AlphaFoldDB" id="A0A6B2KM50"/>
<name>A0A6B2KM50_9NEIS</name>
<evidence type="ECO:0000313" key="4">
    <source>
        <dbReference type="Proteomes" id="UP000482578"/>
    </source>
</evidence>
<dbReference type="RefSeq" id="WP_163314535.1">
    <property type="nucleotide sequence ID" value="NZ_JAAGAA010000001.1"/>
</dbReference>
<dbReference type="Pfam" id="PF09834">
    <property type="entry name" value="DUF2061"/>
    <property type="match status" value="2"/>
</dbReference>
<evidence type="ECO:0000313" key="3">
    <source>
        <dbReference type="EMBL" id="NDV11220.1"/>
    </source>
</evidence>
<evidence type="ECO:0000256" key="1">
    <source>
        <dbReference type="SAM" id="Phobius"/>
    </source>
</evidence>
<gene>
    <name evidence="3" type="ORF">GZH52_00165</name>
</gene>